<dbReference type="GO" id="GO:0030497">
    <property type="term" value="P:fatty acid elongation"/>
    <property type="evidence" value="ECO:0007669"/>
    <property type="project" value="TreeGrafter"/>
</dbReference>
<dbReference type="SUPFAM" id="SSF51735">
    <property type="entry name" value="NAD(P)-binding Rossmann-fold domains"/>
    <property type="match status" value="1"/>
</dbReference>
<protein>
    <submittedName>
        <fullName evidence="2">SDR family oxidoreductase</fullName>
    </submittedName>
</protein>
<dbReference type="Proteomes" id="UP001320898">
    <property type="component" value="Unassembled WGS sequence"/>
</dbReference>
<organism evidence="2 3">
    <name type="scientific">Microbaculum marinisediminis</name>
    <dbReference type="NCBI Taxonomy" id="2931392"/>
    <lineage>
        <taxon>Bacteria</taxon>
        <taxon>Pseudomonadati</taxon>
        <taxon>Pseudomonadota</taxon>
        <taxon>Alphaproteobacteria</taxon>
        <taxon>Hyphomicrobiales</taxon>
        <taxon>Tepidamorphaceae</taxon>
        <taxon>Microbaculum</taxon>
    </lineage>
</organism>
<dbReference type="PANTHER" id="PTHR42760:SF135">
    <property type="entry name" value="BLL7886 PROTEIN"/>
    <property type="match status" value="1"/>
</dbReference>
<sequence>MSESHSAVALVTGAAGDIGRACSAALAGAGHRVASADLAFGTAEAREGAAGGVAGRYAMDVAGETSVESVFAAVEADLGPVSILVCCAGIMAEGKDAAPTIADLSVETWDRIHSVNARGTFLCVREMLRRRARVSVADGRIVTFSSAAAQLGGYRGDACYVSSKAAILGFTKIAARQAADLGITVNCVAAGPVETGMFHRAMSPDAVPGLVEKIPLGRVGRPDDVADAVLYLTSKSAGWVTGATLDVNGGYRMQ</sequence>
<dbReference type="InterPro" id="IPR002347">
    <property type="entry name" value="SDR_fam"/>
</dbReference>
<keyword evidence="3" id="KW-1185">Reference proteome</keyword>
<evidence type="ECO:0000256" key="1">
    <source>
        <dbReference type="ARBA" id="ARBA00006484"/>
    </source>
</evidence>
<dbReference type="PROSITE" id="PS00061">
    <property type="entry name" value="ADH_SHORT"/>
    <property type="match status" value="1"/>
</dbReference>
<dbReference type="Gene3D" id="3.40.50.720">
    <property type="entry name" value="NAD(P)-binding Rossmann-like Domain"/>
    <property type="match status" value="1"/>
</dbReference>
<dbReference type="EMBL" id="JALIDZ010000008">
    <property type="protein sequence ID" value="MCT8973759.1"/>
    <property type="molecule type" value="Genomic_DNA"/>
</dbReference>
<name>A0AAW5R557_9HYPH</name>
<dbReference type="InterPro" id="IPR036291">
    <property type="entry name" value="NAD(P)-bd_dom_sf"/>
</dbReference>
<accession>A0AAW5R557</accession>
<dbReference type="InterPro" id="IPR020904">
    <property type="entry name" value="Sc_DH/Rdtase_CS"/>
</dbReference>
<evidence type="ECO:0000313" key="2">
    <source>
        <dbReference type="EMBL" id="MCT8973759.1"/>
    </source>
</evidence>
<dbReference type="RefSeq" id="WP_261617339.1">
    <property type="nucleotide sequence ID" value="NZ_JALIDZ010000008.1"/>
</dbReference>
<dbReference type="Pfam" id="PF13561">
    <property type="entry name" value="adh_short_C2"/>
    <property type="match status" value="1"/>
</dbReference>
<dbReference type="GO" id="GO:0016616">
    <property type="term" value="F:oxidoreductase activity, acting on the CH-OH group of donors, NAD or NADP as acceptor"/>
    <property type="evidence" value="ECO:0007669"/>
    <property type="project" value="TreeGrafter"/>
</dbReference>
<evidence type="ECO:0000313" key="3">
    <source>
        <dbReference type="Proteomes" id="UP001320898"/>
    </source>
</evidence>
<dbReference type="FunFam" id="3.40.50.720:FF:000084">
    <property type="entry name" value="Short-chain dehydrogenase reductase"/>
    <property type="match status" value="1"/>
</dbReference>
<comment type="caution">
    <text evidence="2">The sequence shown here is derived from an EMBL/GenBank/DDBJ whole genome shotgun (WGS) entry which is preliminary data.</text>
</comment>
<gene>
    <name evidence="2" type="ORF">MUB46_17985</name>
</gene>
<dbReference type="PRINTS" id="PR00080">
    <property type="entry name" value="SDRFAMILY"/>
</dbReference>
<proteinExistence type="inferred from homology"/>
<comment type="similarity">
    <text evidence="1">Belongs to the short-chain dehydrogenases/reductases (SDR) family.</text>
</comment>
<dbReference type="PANTHER" id="PTHR42760">
    <property type="entry name" value="SHORT-CHAIN DEHYDROGENASES/REDUCTASES FAMILY MEMBER"/>
    <property type="match status" value="1"/>
</dbReference>
<dbReference type="AlphaFoldDB" id="A0AAW5R557"/>
<dbReference type="PRINTS" id="PR00081">
    <property type="entry name" value="GDHRDH"/>
</dbReference>
<reference evidence="2 3" key="1">
    <citation type="submission" date="2022-04" db="EMBL/GenBank/DDBJ databases">
        <authorList>
            <person name="Ye Y.-Q."/>
            <person name="Du Z.-J."/>
        </authorList>
    </citation>
    <scope>NUCLEOTIDE SEQUENCE [LARGE SCALE GENOMIC DNA]</scope>
    <source>
        <strain evidence="2 3">A6E488</strain>
    </source>
</reference>